<evidence type="ECO:0000256" key="2">
    <source>
        <dbReference type="ARBA" id="ARBA00008661"/>
    </source>
</evidence>
<evidence type="ECO:0000256" key="11">
    <source>
        <dbReference type="SAM" id="SignalP"/>
    </source>
</evidence>
<evidence type="ECO:0000256" key="8">
    <source>
        <dbReference type="ARBA" id="ARBA00023034"/>
    </source>
</evidence>
<gene>
    <name evidence="12" type="ORF">niasHT_019394</name>
</gene>
<dbReference type="PANTHER" id="PTHR11214">
    <property type="entry name" value="BETA-1,3-N-ACETYLGLUCOSAMINYLTRANSFERASE"/>
    <property type="match status" value="1"/>
</dbReference>
<comment type="caution">
    <text evidence="12">The sequence shown here is derived from an EMBL/GenBank/DDBJ whole genome shotgun (WGS) entry which is preliminary data.</text>
</comment>
<keyword evidence="4" id="KW-0808">Transferase</keyword>
<evidence type="ECO:0000256" key="1">
    <source>
        <dbReference type="ARBA" id="ARBA00004323"/>
    </source>
</evidence>
<keyword evidence="5" id="KW-0812">Transmembrane</keyword>
<dbReference type="EMBL" id="JBICBT010000626">
    <property type="protein sequence ID" value="KAL3106998.1"/>
    <property type="molecule type" value="Genomic_DNA"/>
</dbReference>
<evidence type="ECO:0000256" key="7">
    <source>
        <dbReference type="ARBA" id="ARBA00022989"/>
    </source>
</evidence>
<evidence type="ECO:0000313" key="13">
    <source>
        <dbReference type="Proteomes" id="UP001620626"/>
    </source>
</evidence>
<comment type="similarity">
    <text evidence="2 10">Belongs to the glycosyltransferase 31 family.</text>
</comment>
<dbReference type="Gene3D" id="3.90.550.50">
    <property type="match status" value="1"/>
</dbReference>
<evidence type="ECO:0000256" key="3">
    <source>
        <dbReference type="ARBA" id="ARBA00022676"/>
    </source>
</evidence>
<dbReference type="Pfam" id="PF01762">
    <property type="entry name" value="Galactosyl_T"/>
    <property type="match status" value="1"/>
</dbReference>
<keyword evidence="11" id="KW-0732">Signal</keyword>
<feature type="chain" id="PRO_5044766517" description="Hexosyltransferase" evidence="11">
    <location>
        <begin position="21"/>
        <end position="363"/>
    </location>
</feature>
<dbReference type="EC" id="2.4.1.-" evidence="10"/>
<protein>
    <recommendedName>
        <fullName evidence="10">Hexosyltransferase</fullName>
        <ecNumber evidence="10">2.4.1.-</ecNumber>
    </recommendedName>
</protein>
<keyword evidence="8 10" id="KW-0333">Golgi apparatus</keyword>
<feature type="signal peptide" evidence="11">
    <location>
        <begin position="1"/>
        <end position="20"/>
    </location>
</feature>
<sequence length="363" mass="42330">MGPNRLRFFLLICWTSVILLFIKFNNDSNNINKNNQVKIAFEQQKMSKKIGRESLFFDQIGEAEENKSKNKRQKQQKLFEIRFENIRLKFRMEFANACPPKPTLLILSMSRRDSFEKRSSIRRTWMNDALSGEVIRFLIADPSPGDGEAENVQQNLEDEQKRHGDLVFLHGFVDTYTNIHFKWYGGLQWQQSFCAGAQWVMKADDDSIVHLRRLAYWTENKFRPIVEQNPLVYFGYVYYLKDPIRDANQKWHVPKAMYPEDNYPNFMQGTVYLTTPATVTAILSHSHEIVGFYLDDVVFTGILAKLANVTLSDQKWHFIFGTSFNEENSGCIDEMPSAFSMWGANNLADYENLYGKLKALKCK</sequence>
<keyword evidence="7" id="KW-1133">Transmembrane helix</keyword>
<dbReference type="InterPro" id="IPR002659">
    <property type="entry name" value="Glyco_trans_31"/>
</dbReference>
<evidence type="ECO:0000256" key="5">
    <source>
        <dbReference type="ARBA" id="ARBA00022692"/>
    </source>
</evidence>
<accession>A0ABD2KVR7</accession>
<evidence type="ECO:0000313" key="12">
    <source>
        <dbReference type="EMBL" id="KAL3106998.1"/>
    </source>
</evidence>
<dbReference type="Proteomes" id="UP001620626">
    <property type="component" value="Unassembled WGS sequence"/>
</dbReference>
<keyword evidence="13" id="KW-1185">Reference proteome</keyword>
<evidence type="ECO:0000256" key="6">
    <source>
        <dbReference type="ARBA" id="ARBA00022968"/>
    </source>
</evidence>
<keyword evidence="9" id="KW-0472">Membrane</keyword>
<reference evidence="12 13" key="1">
    <citation type="submission" date="2024-10" db="EMBL/GenBank/DDBJ databases">
        <authorList>
            <person name="Kim D."/>
        </authorList>
    </citation>
    <scope>NUCLEOTIDE SEQUENCE [LARGE SCALE GENOMIC DNA]</scope>
    <source>
        <strain evidence="12">BH-2024</strain>
    </source>
</reference>
<organism evidence="12 13">
    <name type="scientific">Heterodera trifolii</name>
    <dbReference type="NCBI Taxonomy" id="157864"/>
    <lineage>
        <taxon>Eukaryota</taxon>
        <taxon>Metazoa</taxon>
        <taxon>Ecdysozoa</taxon>
        <taxon>Nematoda</taxon>
        <taxon>Chromadorea</taxon>
        <taxon>Rhabditida</taxon>
        <taxon>Tylenchina</taxon>
        <taxon>Tylenchomorpha</taxon>
        <taxon>Tylenchoidea</taxon>
        <taxon>Heteroderidae</taxon>
        <taxon>Heteroderinae</taxon>
        <taxon>Heterodera</taxon>
    </lineage>
</organism>
<dbReference type="GO" id="GO:0016757">
    <property type="term" value="F:glycosyltransferase activity"/>
    <property type="evidence" value="ECO:0007669"/>
    <property type="project" value="UniProtKB-KW"/>
</dbReference>
<name>A0ABD2KVR7_9BILA</name>
<dbReference type="GO" id="GO:0000139">
    <property type="term" value="C:Golgi membrane"/>
    <property type="evidence" value="ECO:0007669"/>
    <property type="project" value="UniProtKB-SubCell"/>
</dbReference>
<comment type="subcellular location">
    <subcellularLocation>
        <location evidence="1 10">Golgi apparatus membrane</location>
        <topology evidence="1 10">Single-pass type II membrane protein</topology>
    </subcellularLocation>
</comment>
<evidence type="ECO:0000256" key="4">
    <source>
        <dbReference type="ARBA" id="ARBA00022679"/>
    </source>
</evidence>
<dbReference type="AlphaFoldDB" id="A0ABD2KVR7"/>
<evidence type="ECO:0000256" key="10">
    <source>
        <dbReference type="RuleBase" id="RU363063"/>
    </source>
</evidence>
<dbReference type="PANTHER" id="PTHR11214:SF3">
    <property type="entry name" value="BETA-1,3-GALACTOSYLTRANSFERASE 6"/>
    <property type="match status" value="1"/>
</dbReference>
<proteinExistence type="inferred from homology"/>
<keyword evidence="3 10" id="KW-0328">Glycosyltransferase</keyword>
<evidence type="ECO:0000256" key="9">
    <source>
        <dbReference type="ARBA" id="ARBA00023136"/>
    </source>
</evidence>
<keyword evidence="6" id="KW-0735">Signal-anchor</keyword>